<accession>A0A430QL63</accession>
<dbReference type="SUPFAM" id="SSF55120">
    <property type="entry name" value="Pseudouridine synthase"/>
    <property type="match status" value="1"/>
</dbReference>
<dbReference type="InterPro" id="IPR020103">
    <property type="entry name" value="PsdUridine_synth_cat_dom_sf"/>
</dbReference>
<evidence type="ECO:0000256" key="1">
    <source>
        <dbReference type="ARBA" id="ARBA00009652"/>
    </source>
</evidence>
<proteinExistence type="inferred from homology"/>
<evidence type="ECO:0000313" key="7">
    <source>
        <dbReference type="EMBL" id="RTG88428.1"/>
    </source>
</evidence>
<dbReference type="PANTHER" id="PTHR21568:SF0">
    <property type="entry name" value="TRNA PSEUDOURIDINE SYNTHASE PUS10"/>
    <property type="match status" value="1"/>
</dbReference>
<evidence type="ECO:0000256" key="2">
    <source>
        <dbReference type="ARBA" id="ARBA00012787"/>
    </source>
</evidence>
<dbReference type="Proteomes" id="UP000290809">
    <property type="component" value="Unassembled WGS sequence"/>
</dbReference>
<dbReference type="InterPro" id="IPR048741">
    <property type="entry name" value="Pus10-like_C"/>
</dbReference>
<dbReference type="AlphaFoldDB" id="A0A430QL63"/>
<organism evidence="7 8">
    <name type="scientific">Schistosoma bovis</name>
    <name type="common">Blood fluke</name>
    <dbReference type="NCBI Taxonomy" id="6184"/>
    <lineage>
        <taxon>Eukaryota</taxon>
        <taxon>Metazoa</taxon>
        <taxon>Spiralia</taxon>
        <taxon>Lophotrochozoa</taxon>
        <taxon>Platyhelminthes</taxon>
        <taxon>Trematoda</taxon>
        <taxon>Digenea</taxon>
        <taxon>Strigeidida</taxon>
        <taxon>Schistosomatoidea</taxon>
        <taxon>Schistosomatidae</taxon>
        <taxon>Schistosoma</taxon>
    </lineage>
</organism>
<dbReference type="GO" id="GO:0003723">
    <property type="term" value="F:RNA binding"/>
    <property type="evidence" value="ECO:0007669"/>
    <property type="project" value="InterPro"/>
</dbReference>
<dbReference type="Pfam" id="PF21238">
    <property type="entry name" value="Pus10_C"/>
    <property type="match status" value="1"/>
</dbReference>
<dbReference type="PANTHER" id="PTHR21568">
    <property type="entry name" value="TRNA PSEUDOURIDINE SYNTHASE PUS10"/>
    <property type="match status" value="1"/>
</dbReference>
<dbReference type="InterPro" id="IPR032443">
    <property type="entry name" value="RAWUL"/>
</dbReference>
<comment type="caution">
    <text evidence="7">The sequence shown here is derived from an EMBL/GenBank/DDBJ whole genome shotgun (WGS) entry which is preliminary data.</text>
</comment>
<keyword evidence="3" id="KW-0819">tRNA processing</keyword>
<keyword evidence="8" id="KW-1185">Reference proteome</keyword>
<feature type="domain" description="RAWUL" evidence="5">
    <location>
        <begin position="117"/>
        <end position="181"/>
    </location>
</feature>
<feature type="domain" description="Pus10-like C-terminal" evidence="6">
    <location>
        <begin position="753"/>
        <end position="848"/>
    </location>
</feature>
<comment type="similarity">
    <text evidence="1">Belongs to the pseudouridine synthase Pus10 family.</text>
</comment>
<dbReference type="Pfam" id="PF16207">
    <property type="entry name" value="RAWUL"/>
    <property type="match status" value="1"/>
</dbReference>
<keyword evidence="4" id="KW-0413">Isomerase</keyword>
<dbReference type="STRING" id="6184.A0A430QL63"/>
<dbReference type="GO" id="GO:0031119">
    <property type="term" value="P:tRNA pseudouridine synthesis"/>
    <property type="evidence" value="ECO:0007669"/>
    <property type="project" value="TreeGrafter"/>
</dbReference>
<evidence type="ECO:0000259" key="6">
    <source>
        <dbReference type="Pfam" id="PF21238"/>
    </source>
</evidence>
<dbReference type="GO" id="GO:0160148">
    <property type="term" value="F:tRNA pseudouridine(55) synthase activity"/>
    <property type="evidence" value="ECO:0007669"/>
    <property type="project" value="UniProtKB-EC"/>
</dbReference>
<evidence type="ECO:0000256" key="4">
    <source>
        <dbReference type="ARBA" id="ARBA00023235"/>
    </source>
</evidence>
<evidence type="ECO:0000313" key="8">
    <source>
        <dbReference type="Proteomes" id="UP000290809"/>
    </source>
</evidence>
<evidence type="ECO:0000259" key="5">
    <source>
        <dbReference type="Pfam" id="PF16207"/>
    </source>
</evidence>
<dbReference type="Gene3D" id="3.10.20.90">
    <property type="entry name" value="Phosphatidylinositol 3-kinase Catalytic Subunit, Chain A, domain 1"/>
    <property type="match status" value="1"/>
</dbReference>
<dbReference type="Gene3D" id="3.30.70.3190">
    <property type="match status" value="1"/>
</dbReference>
<dbReference type="Gene3D" id="3.30.70.2510">
    <property type="match status" value="1"/>
</dbReference>
<protein>
    <recommendedName>
        <fullName evidence="2">tRNA pseudouridine(55) synthase</fullName>
        <ecNumber evidence="2">5.4.99.25</ecNumber>
    </recommendedName>
</protein>
<gene>
    <name evidence="7" type="ORF">DC041_0007046</name>
</gene>
<dbReference type="InterPro" id="IPR039894">
    <property type="entry name" value="Pus10-like"/>
</dbReference>
<dbReference type="EC" id="5.4.99.25" evidence="2"/>
<reference evidence="7 8" key="1">
    <citation type="journal article" date="2019" name="PLoS Pathog.">
        <title>Genome sequence of the bovine parasite Schistosoma bovis Tanzania.</title>
        <authorList>
            <person name="Oey H."/>
            <person name="Zakrzewski M."/>
            <person name="Gobert G."/>
            <person name="Gravermann K."/>
            <person name="Stoye J."/>
            <person name="Jones M."/>
            <person name="Mcmanus D."/>
            <person name="Krause L."/>
        </authorList>
    </citation>
    <scope>NUCLEOTIDE SEQUENCE [LARGE SCALE GENOMIC DNA]</scope>
    <source>
        <strain evidence="7 8">TAN1997</strain>
    </source>
</reference>
<evidence type="ECO:0000256" key="3">
    <source>
        <dbReference type="ARBA" id="ARBA00022694"/>
    </source>
</evidence>
<sequence length="861" mass="98907">MCPLSFSSKNYLCSSPLPTALATRSLSKSPCGLVSSTHATQMLVSNRLPNSAAFLVADDEFVSLALIHLTSFPSYSKISESVICKRHDSFKLASKSESSRSQPPSPLSNEQYSNSIYLLCPAVVTVANLHHLLLSKYQLDPTRQIVDLYLDGECLEPSHSLREVAFLYSFPTRTQRMYLQFVFTEACSAWWGTPMPHLERLQPKRPNTSFKDHYTDSNSINICLSSLNHATKLCQTSNLRHQLPENFASRQANPILENKTMPDEAISFIREYMLDFDICKCCIIRLTNGRCQQIDLLNVFHSQAYPDEFICKLCFGLLHNPYLCDIPRNPNESQSEVEFTNEEFDKYILLYLYKELNGSHYQYTAYQLRVTEPINIMLREQFLWDELICMSTNHVNNNSNSSTIEKLNNLQTKFTKDDINALRSYAIPVKTAWKWIVDGKLSSLLKVPLIYSLRDDTELKLIKTNELNINNSNCDQESNIICLTIEFSNYLIQLDYDEFLSYLEHSPLNSIRSWLIRLKSVKIPRKRSRFHYGNELTTKTFSSQTLNYDKNSLIINPSSVINIGYTLPNLLHFSRGLLTELIPLLKDNSLFHASKEKCKSMTSRPYTLCLGLGRPFAIEISNYELLPSQIIQQWSVNDKLAVECNENEPLDLLKLASFVNSTTQGRVFIRDLQLVSSKSATAALKLGEMHKAKCYRAVCWCPHGGIKTELLMKMLQYTTLLNRTNENLDHVNIIHWPPNKTDSMKYGKIYFGPLDINQRTPIRVLHRRPLLNRKRTIYHLCFMSYFDDFKSWSKLYPEDELFILEIRCEAGTYVKELVHGDLGRCNPSLASIFGCQLDILALDVIGVELDWPTRLKDPILN</sequence>
<name>A0A430QL63_SCHBO</name>
<dbReference type="EMBL" id="QMKO01001581">
    <property type="protein sequence ID" value="RTG88428.1"/>
    <property type="molecule type" value="Genomic_DNA"/>
</dbReference>